<comment type="similarity">
    <text evidence="1">Belongs to the short-chain dehydrogenases/reductases (SDR) family.</text>
</comment>
<evidence type="ECO:0000256" key="1">
    <source>
        <dbReference type="ARBA" id="ARBA00006484"/>
    </source>
</evidence>
<dbReference type="Gene3D" id="3.40.50.720">
    <property type="entry name" value="NAD(P)-binding Rossmann-like Domain"/>
    <property type="match status" value="2"/>
</dbReference>
<accession>H0E012</accession>
<sequence>MSEERQVVAVTGATSGIGRALATHLAQEGWVVELARLEDYGDGELESILVTNGEPGEIAQAVAFLLGPTSSYATGTALSVDGGVMTGV</sequence>
<dbReference type="PANTHER" id="PTHR24321:SF8">
    <property type="entry name" value="ESTRADIOL 17-BETA-DEHYDROGENASE 8-RELATED"/>
    <property type="match status" value="1"/>
</dbReference>
<proteinExistence type="inferred from homology"/>
<dbReference type="SUPFAM" id="SSF51735">
    <property type="entry name" value="NAD(P)-binding Rossmann-fold domains"/>
    <property type="match status" value="2"/>
</dbReference>
<keyword evidence="4" id="KW-1185">Reference proteome</keyword>
<evidence type="ECO:0000313" key="3">
    <source>
        <dbReference type="EMBL" id="EHN12971.1"/>
    </source>
</evidence>
<evidence type="ECO:0000256" key="2">
    <source>
        <dbReference type="ARBA" id="ARBA00023002"/>
    </source>
</evidence>
<dbReference type="InterPro" id="IPR036291">
    <property type="entry name" value="NAD(P)-bd_dom_sf"/>
</dbReference>
<organism evidence="3 4">
    <name type="scientific">Patulibacter medicamentivorans</name>
    <dbReference type="NCBI Taxonomy" id="1097667"/>
    <lineage>
        <taxon>Bacteria</taxon>
        <taxon>Bacillati</taxon>
        <taxon>Actinomycetota</taxon>
        <taxon>Thermoleophilia</taxon>
        <taxon>Solirubrobacterales</taxon>
        <taxon>Patulibacteraceae</taxon>
        <taxon>Patulibacter</taxon>
    </lineage>
</organism>
<dbReference type="InterPro" id="IPR002347">
    <property type="entry name" value="SDR_fam"/>
</dbReference>
<evidence type="ECO:0000313" key="4">
    <source>
        <dbReference type="Proteomes" id="UP000005143"/>
    </source>
</evidence>
<dbReference type="GO" id="GO:0016491">
    <property type="term" value="F:oxidoreductase activity"/>
    <property type="evidence" value="ECO:0007669"/>
    <property type="project" value="UniProtKB-KW"/>
</dbReference>
<reference evidence="3 4" key="1">
    <citation type="journal article" date="2013" name="Biodegradation">
        <title>Quantitative proteomic analysis of ibuprofen-degrading Patulibacter sp. strain I11.</title>
        <authorList>
            <person name="Almeida B."/>
            <person name="Kjeldal H."/>
            <person name="Lolas I."/>
            <person name="Knudsen A.D."/>
            <person name="Carvalho G."/>
            <person name="Nielsen K.L."/>
            <person name="Barreto Crespo M.T."/>
            <person name="Stensballe A."/>
            <person name="Nielsen J.L."/>
        </authorList>
    </citation>
    <scope>NUCLEOTIDE SEQUENCE [LARGE SCALE GENOMIC DNA]</scope>
    <source>
        <strain evidence="3 4">I11</strain>
    </source>
</reference>
<keyword evidence="2" id="KW-0560">Oxidoreductase</keyword>
<gene>
    <name evidence="3" type="ORF">PAI11_01170</name>
</gene>
<dbReference type="OrthoDB" id="9803333at2"/>
<evidence type="ECO:0008006" key="5">
    <source>
        <dbReference type="Google" id="ProtNLM"/>
    </source>
</evidence>
<dbReference type="EMBL" id="AGUD01000004">
    <property type="protein sequence ID" value="EHN12971.1"/>
    <property type="molecule type" value="Genomic_DNA"/>
</dbReference>
<dbReference type="PANTHER" id="PTHR24321">
    <property type="entry name" value="DEHYDROGENASES, SHORT CHAIN"/>
    <property type="match status" value="1"/>
</dbReference>
<protein>
    <recommendedName>
        <fullName evidence="5">3-oxoacyl-[acyl-carrier protein] reductase</fullName>
    </recommendedName>
</protein>
<dbReference type="Pfam" id="PF13561">
    <property type="entry name" value="adh_short_C2"/>
    <property type="match status" value="1"/>
</dbReference>
<comment type="caution">
    <text evidence="3">The sequence shown here is derived from an EMBL/GenBank/DDBJ whole genome shotgun (WGS) entry which is preliminary data.</text>
</comment>
<dbReference type="AlphaFoldDB" id="H0E012"/>
<dbReference type="Proteomes" id="UP000005143">
    <property type="component" value="Unassembled WGS sequence"/>
</dbReference>
<dbReference type="RefSeq" id="WP_007569753.1">
    <property type="nucleotide sequence ID" value="NZ_AGUD01000004.1"/>
</dbReference>
<name>H0E012_9ACTN</name>